<protein>
    <recommendedName>
        <fullName evidence="2">F-box domain-containing protein</fullName>
    </recommendedName>
</protein>
<evidence type="ECO:0000256" key="1">
    <source>
        <dbReference type="SAM" id="MobiDB-lite"/>
    </source>
</evidence>
<keyword evidence="4" id="KW-1185">Reference proteome</keyword>
<organism evidence="3 4">
    <name type="scientific">Fusarium solani</name>
    <name type="common">Filamentous fungus</name>
    <dbReference type="NCBI Taxonomy" id="169388"/>
    <lineage>
        <taxon>Eukaryota</taxon>
        <taxon>Fungi</taxon>
        <taxon>Dikarya</taxon>
        <taxon>Ascomycota</taxon>
        <taxon>Pezizomycotina</taxon>
        <taxon>Sordariomycetes</taxon>
        <taxon>Hypocreomycetidae</taxon>
        <taxon>Hypocreales</taxon>
        <taxon>Nectriaceae</taxon>
        <taxon>Fusarium</taxon>
        <taxon>Fusarium solani species complex</taxon>
    </lineage>
</organism>
<evidence type="ECO:0000313" key="4">
    <source>
        <dbReference type="Proteomes" id="UP000736672"/>
    </source>
</evidence>
<gene>
    <name evidence="3" type="ORF">B0J15DRAFT_547556</name>
</gene>
<evidence type="ECO:0000259" key="2">
    <source>
        <dbReference type="PROSITE" id="PS50181"/>
    </source>
</evidence>
<dbReference type="PROSITE" id="PS50181">
    <property type="entry name" value="FBOX"/>
    <property type="match status" value="1"/>
</dbReference>
<dbReference type="EMBL" id="JAGTJS010000008">
    <property type="protein sequence ID" value="KAH7259922.1"/>
    <property type="molecule type" value="Genomic_DNA"/>
</dbReference>
<dbReference type="InterPro" id="IPR001810">
    <property type="entry name" value="F-box_dom"/>
</dbReference>
<dbReference type="Proteomes" id="UP000736672">
    <property type="component" value="Unassembled WGS sequence"/>
</dbReference>
<sequence>MPVFLLDLPNEVLDGIAALLRREDIKALRSTCRRLSLIASHYLYSTLYLSCHDYDLYVFELVAANPQLIGRVKELIVDDTTVSSALLDRRVFRHMANQASLWPLRKVAYFPNDNDEPWDADGRIWPSTPDDELHALLVQIYQHHHSNRLSRSDISALREALPRMTALRTLVLTNRTADDTPAEGAQSKWNSSPVVKIWRQVGQRRRERPPFAPRVDWWHPIEDGDFDSDQVFGLDWLRDGFDEHILLNGAPYAPDYPRVEELDSDDEIEADGHVARSDDGSEAQEVAPTPHIPNSYLNPQPQTMIPAGARTLRRESRGLQIVLDVLNNPIAQSRIVEFRIDSSLDTVSNVQQPGLGIRLFDFWPPPFAFRLATGFSGTFLTKCHLVIANGRNHTDGQQIIEQGQVGSVLTEIPRLQELKLEAHNMALIGAIPDGLTFHNLLRADFACGLVSRLEIWQFLKAHGETLEEIRLSYCSLDDDDPSWADVVADIMRLQRNGKTHLQTAVITSAYSSIPFSGCGYNRTKTRPPTGEETYSWTMGVHEDVVPCPTADLGHEALPEP</sequence>
<dbReference type="OrthoDB" id="5422579at2759"/>
<dbReference type="AlphaFoldDB" id="A0A9P9HMR0"/>
<proteinExistence type="predicted"/>
<feature type="domain" description="F-box" evidence="2">
    <location>
        <begin position="2"/>
        <end position="47"/>
    </location>
</feature>
<comment type="caution">
    <text evidence="3">The sequence shown here is derived from an EMBL/GenBank/DDBJ whole genome shotgun (WGS) entry which is preliminary data.</text>
</comment>
<feature type="region of interest" description="Disordered" evidence="1">
    <location>
        <begin position="273"/>
        <end position="303"/>
    </location>
</feature>
<reference evidence="3" key="1">
    <citation type="journal article" date="2021" name="Nat. Commun.">
        <title>Genetic determinants of endophytism in the Arabidopsis root mycobiome.</title>
        <authorList>
            <person name="Mesny F."/>
            <person name="Miyauchi S."/>
            <person name="Thiergart T."/>
            <person name="Pickel B."/>
            <person name="Atanasova L."/>
            <person name="Karlsson M."/>
            <person name="Huettel B."/>
            <person name="Barry K.W."/>
            <person name="Haridas S."/>
            <person name="Chen C."/>
            <person name="Bauer D."/>
            <person name="Andreopoulos W."/>
            <person name="Pangilinan J."/>
            <person name="LaButti K."/>
            <person name="Riley R."/>
            <person name="Lipzen A."/>
            <person name="Clum A."/>
            <person name="Drula E."/>
            <person name="Henrissat B."/>
            <person name="Kohler A."/>
            <person name="Grigoriev I.V."/>
            <person name="Martin F.M."/>
            <person name="Hacquard S."/>
        </authorList>
    </citation>
    <scope>NUCLEOTIDE SEQUENCE</scope>
    <source>
        <strain evidence="3">FSSC 5 MPI-SDFR-AT-0091</strain>
    </source>
</reference>
<evidence type="ECO:0000313" key="3">
    <source>
        <dbReference type="EMBL" id="KAH7259922.1"/>
    </source>
</evidence>
<name>A0A9P9HMR0_FUSSL</name>
<accession>A0A9P9HMR0</accession>